<keyword evidence="4" id="KW-0233">DNA recombination</keyword>
<dbReference type="PANTHER" id="PTHR30349:SF64">
    <property type="entry name" value="PROPHAGE INTEGRASE INTD-RELATED"/>
    <property type="match status" value="1"/>
</dbReference>
<evidence type="ECO:0000256" key="3">
    <source>
        <dbReference type="ARBA" id="ARBA00023125"/>
    </source>
</evidence>
<dbReference type="NCBIfam" id="TIGR02249">
    <property type="entry name" value="integrase_gron"/>
    <property type="match status" value="1"/>
</dbReference>
<dbReference type="PROSITE" id="PS51898">
    <property type="entry name" value="TYR_RECOMBINASE"/>
    <property type="match status" value="1"/>
</dbReference>
<dbReference type="InterPro" id="IPR002104">
    <property type="entry name" value="Integrase_catalytic"/>
</dbReference>
<dbReference type="InterPro" id="IPR013762">
    <property type="entry name" value="Integrase-like_cat_sf"/>
</dbReference>
<dbReference type="Pfam" id="PF00589">
    <property type="entry name" value="Phage_integrase"/>
    <property type="match status" value="1"/>
</dbReference>
<name>A0A1B4VAX7_9GAMM</name>
<comment type="similarity">
    <text evidence="1">Belongs to the 'phage' integrase family.</text>
</comment>
<evidence type="ECO:0000256" key="4">
    <source>
        <dbReference type="ARBA" id="ARBA00023172"/>
    </source>
</evidence>
<keyword evidence="3 5" id="KW-0238">DNA-binding</keyword>
<reference evidence="8 9" key="1">
    <citation type="submission" date="2015-08" db="EMBL/GenBank/DDBJ databases">
        <title>Complete genome sequence of Sulfurifustis variabilis.</title>
        <authorList>
            <person name="Miura A."/>
            <person name="Kojima H."/>
            <person name="Fukui M."/>
        </authorList>
    </citation>
    <scope>NUCLEOTIDE SEQUENCE [LARGE SCALE GENOMIC DNA]</scope>
    <source>
        <strain evidence="9">skN76</strain>
    </source>
</reference>
<dbReference type="InterPro" id="IPR010998">
    <property type="entry name" value="Integrase_recombinase_N"/>
</dbReference>
<proteinExistence type="inferred from homology"/>
<dbReference type="KEGG" id="sva:SVA_0772"/>
<feature type="domain" description="Tyr recombinase" evidence="6">
    <location>
        <begin position="111"/>
        <end position="324"/>
    </location>
</feature>
<evidence type="ECO:0000259" key="6">
    <source>
        <dbReference type="PROSITE" id="PS51898"/>
    </source>
</evidence>
<dbReference type="Proteomes" id="UP000218899">
    <property type="component" value="Chromosome"/>
</dbReference>
<protein>
    <submittedName>
        <fullName evidence="8">Integrase</fullName>
    </submittedName>
</protein>
<dbReference type="AlphaFoldDB" id="A0A1B4VAX7"/>
<accession>A0A1B4VAX7</accession>
<dbReference type="SUPFAM" id="SSF56349">
    <property type="entry name" value="DNA breaking-rejoining enzymes"/>
    <property type="match status" value="1"/>
</dbReference>
<dbReference type="Gene3D" id="1.10.150.130">
    <property type="match status" value="1"/>
</dbReference>
<dbReference type="EMBL" id="AP014936">
    <property type="protein sequence ID" value="BAU47351.1"/>
    <property type="molecule type" value="Genomic_DNA"/>
</dbReference>
<organism evidence="8 9">
    <name type="scientific">Sulfurifustis variabilis</name>
    <dbReference type="NCBI Taxonomy" id="1675686"/>
    <lineage>
        <taxon>Bacteria</taxon>
        <taxon>Pseudomonadati</taxon>
        <taxon>Pseudomonadota</taxon>
        <taxon>Gammaproteobacteria</taxon>
        <taxon>Acidiferrobacterales</taxon>
        <taxon>Acidiferrobacteraceae</taxon>
        <taxon>Sulfurifustis</taxon>
    </lineage>
</organism>
<dbReference type="InterPro" id="IPR044068">
    <property type="entry name" value="CB"/>
</dbReference>
<evidence type="ECO:0000313" key="9">
    <source>
        <dbReference type="Proteomes" id="UP000218899"/>
    </source>
</evidence>
<keyword evidence="9" id="KW-1185">Reference proteome</keyword>
<dbReference type="Pfam" id="PF13495">
    <property type="entry name" value="Phage_int_SAM_4"/>
    <property type="match status" value="1"/>
</dbReference>
<evidence type="ECO:0000256" key="5">
    <source>
        <dbReference type="PROSITE-ProRule" id="PRU01248"/>
    </source>
</evidence>
<evidence type="ECO:0000259" key="7">
    <source>
        <dbReference type="PROSITE" id="PS51900"/>
    </source>
</evidence>
<dbReference type="GO" id="GO:0015074">
    <property type="term" value="P:DNA integration"/>
    <property type="evidence" value="ECO:0007669"/>
    <property type="project" value="UniProtKB-KW"/>
</dbReference>
<dbReference type="InterPro" id="IPR011946">
    <property type="entry name" value="Integrase_integron-type"/>
</dbReference>
<evidence type="ECO:0000256" key="2">
    <source>
        <dbReference type="ARBA" id="ARBA00022908"/>
    </source>
</evidence>
<evidence type="ECO:0000313" key="8">
    <source>
        <dbReference type="EMBL" id="BAU47351.1"/>
    </source>
</evidence>
<dbReference type="InterPro" id="IPR050090">
    <property type="entry name" value="Tyrosine_recombinase_XerCD"/>
</dbReference>
<dbReference type="PROSITE" id="PS51900">
    <property type="entry name" value="CB"/>
    <property type="match status" value="1"/>
</dbReference>
<feature type="domain" description="Core-binding (CB)" evidence="7">
    <location>
        <begin position="10"/>
        <end position="93"/>
    </location>
</feature>
<evidence type="ECO:0000256" key="1">
    <source>
        <dbReference type="ARBA" id="ARBA00008857"/>
    </source>
</evidence>
<dbReference type="OrthoDB" id="9801717at2"/>
<dbReference type="InterPro" id="IPR004107">
    <property type="entry name" value="Integrase_SAM-like_N"/>
</dbReference>
<dbReference type="Gene3D" id="1.10.443.10">
    <property type="entry name" value="Intergrase catalytic core"/>
    <property type="match status" value="1"/>
</dbReference>
<dbReference type="RefSeq" id="WP_096459026.1">
    <property type="nucleotide sequence ID" value="NZ_AP014936.1"/>
</dbReference>
<dbReference type="InterPro" id="IPR011010">
    <property type="entry name" value="DNA_brk_join_enz"/>
</dbReference>
<dbReference type="GO" id="GO:0003677">
    <property type="term" value="F:DNA binding"/>
    <property type="evidence" value="ECO:0007669"/>
    <property type="project" value="UniProtKB-UniRule"/>
</dbReference>
<sequence length="335" mass="37669">MAGSTSASATQSPRLLEQLRDAVRRRHYSYRTEKAYLHWARRYILFHHKRHPAEMGEPEVGMFLTHLAVERRVSASTQNQALNAILFLYKQVLNRDIGLIEGVTRAKRSQHLPAVLSRDEVQAVLTRLSGRAWLMAGLMYGAGLRVTECLRLRIKDVDFGFRQILVRDGKGKKDRAVPLPQATTAALRLQIEAVSRIHAADLADGFGDVSLPYAIDRKYPNASRELGWWYLFPASHRSRDPYTGRIKRHHLDESVIQRAVKRAVAAANIRKPVSCHAFRHSFATHLLAGGQDIRTIQELLGHKDVSTTMIYTHVLGVGARGVASPFDSLFVVTQG</sequence>
<dbReference type="PANTHER" id="PTHR30349">
    <property type="entry name" value="PHAGE INTEGRASE-RELATED"/>
    <property type="match status" value="1"/>
</dbReference>
<gene>
    <name evidence="8" type="ORF">SVA_0772</name>
</gene>
<keyword evidence="2" id="KW-0229">DNA integration</keyword>
<dbReference type="GO" id="GO:0006310">
    <property type="term" value="P:DNA recombination"/>
    <property type="evidence" value="ECO:0007669"/>
    <property type="project" value="UniProtKB-KW"/>
</dbReference>